<feature type="region of interest" description="Disordered" evidence="1">
    <location>
        <begin position="1"/>
        <end position="32"/>
    </location>
</feature>
<feature type="domain" description="Retrotransposon Copia-like N-terminal" evidence="2">
    <location>
        <begin position="36"/>
        <end position="65"/>
    </location>
</feature>
<sequence>MSEYTKSRFQGSQTSAQNTSQTSPMGDPQSPYYLYHTDHPGSVIINHELTTSNYVTWSRSPLSFMDALQQPYSIMRYAQPDDTRVCNLQFSLGNVTLRTRSVDTYFVELKGIWEELRNYRPLPCCQCGNCNPKCFKKYTDQYQKDMAFRFLNGLNDSFSAVRSQIILMDPIPTLDKVYSIVLREEAQRNIPFQAQPMLESSAMLAAADTKKKNRKDLICKATVNNVTMSNDASTEESYLEHVEEINGASTMSQMSNLQQQVNKLMEILSKNGLTSNDGKGISVNSHQTKHSLANSAFAGATNHISCSLRNFVYAKPVTNTFVQLPNSRKIAVTHIGIVKLTPLLTLTNDIPSWTVTGVARASSGLYFMEDKTNEHDLSSYCFEYH</sequence>
<dbReference type="Pfam" id="PF14244">
    <property type="entry name" value="Retrotran_gag_3"/>
    <property type="match status" value="1"/>
</dbReference>
<proteinExistence type="predicted"/>
<organism evidence="3 4">
    <name type="scientific">Theobroma cacao</name>
    <name type="common">Cacao</name>
    <name type="synonym">Cocoa</name>
    <dbReference type="NCBI Taxonomy" id="3641"/>
    <lineage>
        <taxon>Eukaryota</taxon>
        <taxon>Viridiplantae</taxon>
        <taxon>Streptophyta</taxon>
        <taxon>Embryophyta</taxon>
        <taxon>Tracheophyta</taxon>
        <taxon>Spermatophyta</taxon>
        <taxon>Magnoliopsida</taxon>
        <taxon>eudicotyledons</taxon>
        <taxon>Gunneridae</taxon>
        <taxon>Pentapetalae</taxon>
        <taxon>rosids</taxon>
        <taxon>malvids</taxon>
        <taxon>Malvales</taxon>
        <taxon>Malvaceae</taxon>
        <taxon>Byttnerioideae</taxon>
        <taxon>Theobroma</taxon>
    </lineage>
</organism>
<dbReference type="eggNOG" id="KOG0017">
    <property type="taxonomic scope" value="Eukaryota"/>
</dbReference>
<dbReference type="InterPro" id="IPR029472">
    <property type="entry name" value="Copia-like_N"/>
</dbReference>
<gene>
    <name evidence="3" type="ORF">TCM_010116</name>
</gene>
<evidence type="ECO:0000313" key="3">
    <source>
        <dbReference type="EMBL" id="EOY00275.1"/>
    </source>
</evidence>
<dbReference type="PANTHER" id="PTHR34222:SF97">
    <property type="entry name" value="CATALYTIC REGION, PUTATIVE-RELATED"/>
    <property type="match status" value="1"/>
</dbReference>
<evidence type="ECO:0000259" key="2">
    <source>
        <dbReference type="Pfam" id="PF14244"/>
    </source>
</evidence>
<evidence type="ECO:0000256" key="1">
    <source>
        <dbReference type="SAM" id="MobiDB-lite"/>
    </source>
</evidence>
<dbReference type="OMA" id="SDHIRIA"/>
<protein>
    <recommendedName>
        <fullName evidence="2">Retrotransposon Copia-like N-terminal domain-containing protein</fullName>
    </recommendedName>
</protein>
<evidence type="ECO:0000313" key="4">
    <source>
        <dbReference type="Proteomes" id="UP000026915"/>
    </source>
</evidence>
<dbReference type="HOGENOM" id="CLU_651118_0_0_1"/>
<dbReference type="Proteomes" id="UP000026915">
    <property type="component" value="Chromosome 2"/>
</dbReference>
<accession>A0A061E5J2</accession>
<dbReference type="Gramene" id="EOY00275">
    <property type="protein sequence ID" value="EOY00275"/>
    <property type="gene ID" value="TCM_010116"/>
</dbReference>
<dbReference type="PANTHER" id="PTHR34222">
    <property type="entry name" value="GAG_PRE-INTEGRS DOMAIN-CONTAINING PROTEIN"/>
    <property type="match status" value="1"/>
</dbReference>
<keyword evidence="4" id="KW-1185">Reference proteome</keyword>
<feature type="compositionally biased region" description="Low complexity" evidence="1">
    <location>
        <begin position="10"/>
        <end position="23"/>
    </location>
</feature>
<dbReference type="EMBL" id="CM001880">
    <property type="protein sequence ID" value="EOY00275.1"/>
    <property type="molecule type" value="Genomic_DNA"/>
</dbReference>
<dbReference type="AlphaFoldDB" id="A0A061E5J2"/>
<name>A0A061E5J2_THECC</name>
<dbReference type="InParanoid" id="A0A061E5J2"/>
<reference evidence="3 4" key="1">
    <citation type="journal article" date="2013" name="Genome Biol.">
        <title>The genome sequence of the most widely cultivated cacao type and its use to identify candidate genes regulating pod color.</title>
        <authorList>
            <person name="Motamayor J.C."/>
            <person name="Mockaitis K."/>
            <person name="Schmutz J."/>
            <person name="Haiminen N."/>
            <person name="Iii D.L."/>
            <person name="Cornejo O."/>
            <person name="Findley S.D."/>
            <person name="Zheng P."/>
            <person name="Utro F."/>
            <person name="Royaert S."/>
            <person name="Saski C."/>
            <person name="Jenkins J."/>
            <person name="Podicheti R."/>
            <person name="Zhao M."/>
            <person name="Scheffler B.E."/>
            <person name="Stack J.C."/>
            <person name="Feltus F.A."/>
            <person name="Mustiga G.M."/>
            <person name="Amores F."/>
            <person name="Phillips W."/>
            <person name="Marelli J.P."/>
            <person name="May G.D."/>
            <person name="Shapiro H."/>
            <person name="Ma J."/>
            <person name="Bustamante C.D."/>
            <person name="Schnell R.J."/>
            <person name="Main D."/>
            <person name="Gilbert D."/>
            <person name="Parida L."/>
            <person name="Kuhn D.N."/>
        </authorList>
    </citation>
    <scope>NUCLEOTIDE SEQUENCE [LARGE SCALE GENOMIC DNA]</scope>
    <source>
        <strain evidence="4">cv. Matina 1-6</strain>
    </source>
</reference>